<reference evidence="9 10" key="1">
    <citation type="submission" date="2020-11" db="EMBL/GenBank/DDBJ databases">
        <authorList>
            <person name="Wallbank WR R."/>
            <person name="Pardo Diaz C."/>
            <person name="Kozak K."/>
            <person name="Martin S."/>
            <person name="Jiggins C."/>
            <person name="Moest M."/>
            <person name="Warren A I."/>
            <person name="Generalovic N T."/>
            <person name="Byers J.R.P. K."/>
            <person name="Montejo-Kovacevich G."/>
            <person name="Yen C E."/>
        </authorList>
    </citation>
    <scope>NUCLEOTIDE SEQUENCE [LARGE SCALE GENOMIC DNA]</scope>
</reference>
<dbReference type="InterPro" id="IPR001494">
    <property type="entry name" value="Importin-beta_N"/>
</dbReference>
<dbReference type="SUPFAM" id="SSF48371">
    <property type="entry name" value="ARM repeat"/>
    <property type="match status" value="1"/>
</dbReference>
<dbReference type="InterPro" id="IPR013598">
    <property type="entry name" value="Exportin-1/Importin-b-like"/>
</dbReference>
<dbReference type="Pfam" id="PF03810">
    <property type="entry name" value="IBN_N"/>
    <property type="match status" value="1"/>
</dbReference>
<evidence type="ECO:0000256" key="5">
    <source>
        <dbReference type="ARBA" id="ARBA00022490"/>
    </source>
</evidence>
<protein>
    <recommendedName>
        <fullName evidence="8">Importin N-terminal domain-containing protein</fullName>
    </recommendedName>
</protein>
<keyword evidence="4" id="KW-0813">Transport</keyword>
<dbReference type="PANTHER" id="PTHR21452">
    <property type="entry name" value="EXPORTIN-6"/>
    <property type="match status" value="1"/>
</dbReference>
<dbReference type="EMBL" id="LR899013">
    <property type="protein sequence ID" value="CAD7090182.1"/>
    <property type="molecule type" value="Genomic_DNA"/>
</dbReference>
<evidence type="ECO:0000256" key="7">
    <source>
        <dbReference type="ARBA" id="ARBA00023242"/>
    </source>
</evidence>
<feature type="domain" description="Importin N-terminal" evidence="8">
    <location>
        <begin position="29"/>
        <end position="95"/>
    </location>
</feature>
<comment type="similarity">
    <text evidence="3">Belongs to the exportin family.</text>
</comment>
<comment type="subcellular location">
    <subcellularLocation>
        <location evidence="2">Cytoplasm</location>
    </subcellularLocation>
    <subcellularLocation>
        <location evidence="1">Nucleus</location>
    </subcellularLocation>
</comment>
<name>A0A7R8YZP7_HERIL</name>
<dbReference type="GO" id="GO:0031267">
    <property type="term" value="F:small GTPase binding"/>
    <property type="evidence" value="ECO:0007669"/>
    <property type="project" value="InterPro"/>
</dbReference>
<keyword evidence="10" id="KW-1185">Reference proteome</keyword>
<evidence type="ECO:0000256" key="1">
    <source>
        <dbReference type="ARBA" id="ARBA00004123"/>
    </source>
</evidence>
<evidence type="ECO:0000259" key="8">
    <source>
        <dbReference type="PROSITE" id="PS50166"/>
    </source>
</evidence>
<evidence type="ECO:0000256" key="6">
    <source>
        <dbReference type="ARBA" id="ARBA00022927"/>
    </source>
</evidence>
<keyword evidence="7" id="KW-0539">Nucleus</keyword>
<dbReference type="PANTHER" id="PTHR21452:SF4">
    <property type="entry name" value="EXPORTIN-6"/>
    <property type="match status" value="1"/>
</dbReference>
<dbReference type="InParanoid" id="A0A7R8YZP7"/>
<sequence>MATTSLTLVENLLNEFYHPATINWRKREIEIELNTFKSDPTFWEQCLCSLQNFSNQFLWFFSASTIEFMITRRWQTLQQNDRLRIRETLWQTYANLPIDVPRKQRDTIAQLIALLGKREFPDDHPTYMNHILELLKKKFPLGVTLLRTTSEELVSSKDGISSDRKKYFQSCMALCMPEVIDVLGKYLAISVCRLNGTDLSLIPNNLVDMSLQASLPNDNRISISSIELLTCIQHLFSWIPLDELISEYFLVSIFDLARWREHQCEVSVAALAAINEIFYLQRAIPQPKTVMNSVKGLLEQSNLEKSDERYQDKFTELLRLYTTKCWSKLIDDEHAFAPIILALYRYTFAGYGALAFTERLEIWTPILKGMTPNTLRQYAEVVNMLVNGILRKMQFRFDQEQELDTLDNETLDDNMETDWQHYLTQCIETIALVAEIEPLPVFQQVFIDWQRPFDIFMSLEKAIDGKFLDINDQTKCHFLHCILRDLSSLCQTLVRLAPILEGFTDKAPENLIQMTHCLLFGVKSLSSKKFNCLYVDNSTLMTDFVDLFSQVLSAIRSLLAWSPVLKSENEMKELIENVGQILLPTGQQESRIVTLAAAQLLLSITSVIRPKYLVECHSIIQLIQAGTSLPHLSKQVVVIVYEMLINCFVLPWNNVTNQDFDKRNLVLQEYVNCLAQDFMSLDSNIANSTIATVSCQESKMLTIATSTLPILKEVVEYFKDSSSAVKHMLTDAFKPIITKSLSLFSNYGSASVDLSNVIADFSLSVLRTLQIQLGGIYVRDMLSVFIQSSTRKQLTVCQLKVMEKILQMLLLVVEQPSTPSSLISPILTLSLDHVLPLLMTGNNLLDHSDVAYILYSLFDGILHHRWQYFYKSQVLRGFSPGASDFVTPTDDAPQHAEQFLAILTSYGRALVNGNDPHITRTVLTSLQSLNDRWKLFHRDFFKTNLLTSFQWVIINTLLSSEGALNYELLLSVLFAMGQVNISKLHESFVSVGYSAESKLLEDICLATDLPTFSQKMDQLIQDNRCIQLSQPVAVANNQF</sequence>
<dbReference type="InterPro" id="IPR040016">
    <property type="entry name" value="XPO6"/>
</dbReference>
<dbReference type="AlphaFoldDB" id="A0A7R8YZP7"/>
<dbReference type="InterPro" id="IPR016024">
    <property type="entry name" value="ARM-type_fold"/>
</dbReference>
<dbReference type="InterPro" id="IPR011989">
    <property type="entry name" value="ARM-like"/>
</dbReference>
<dbReference type="GO" id="GO:0005634">
    <property type="term" value="C:nucleus"/>
    <property type="evidence" value="ECO:0007669"/>
    <property type="project" value="UniProtKB-SubCell"/>
</dbReference>
<dbReference type="OrthoDB" id="10261013at2759"/>
<organism evidence="9 10">
    <name type="scientific">Hermetia illucens</name>
    <name type="common">Black soldier fly</name>
    <dbReference type="NCBI Taxonomy" id="343691"/>
    <lineage>
        <taxon>Eukaryota</taxon>
        <taxon>Metazoa</taxon>
        <taxon>Ecdysozoa</taxon>
        <taxon>Arthropoda</taxon>
        <taxon>Hexapoda</taxon>
        <taxon>Insecta</taxon>
        <taxon>Pterygota</taxon>
        <taxon>Neoptera</taxon>
        <taxon>Endopterygota</taxon>
        <taxon>Diptera</taxon>
        <taxon>Brachycera</taxon>
        <taxon>Stratiomyomorpha</taxon>
        <taxon>Stratiomyidae</taxon>
        <taxon>Hermetiinae</taxon>
        <taxon>Hermetia</taxon>
    </lineage>
</organism>
<evidence type="ECO:0000313" key="10">
    <source>
        <dbReference type="Proteomes" id="UP000594454"/>
    </source>
</evidence>
<dbReference type="OMA" id="KITRFNH"/>
<dbReference type="Gene3D" id="1.25.10.10">
    <property type="entry name" value="Leucine-rich Repeat Variant"/>
    <property type="match status" value="1"/>
</dbReference>
<dbReference type="GO" id="GO:0005049">
    <property type="term" value="F:nuclear export signal receptor activity"/>
    <property type="evidence" value="ECO:0007669"/>
    <property type="project" value="InterPro"/>
</dbReference>
<evidence type="ECO:0000256" key="2">
    <source>
        <dbReference type="ARBA" id="ARBA00004496"/>
    </source>
</evidence>
<keyword evidence="5" id="KW-0963">Cytoplasm</keyword>
<gene>
    <name evidence="9" type="ORF">HERILL_LOCUS12681</name>
</gene>
<dbReference type="FunCoup" id="A0A7R8YZP7">
    <property type="interactions" value="1765"/>
</dbReference>
<keyword evidence="6" id="KW-0653">Protein transport</keyword>
<dbReference type="Proteomes" id="UP000594454">
    <property type="component" value="Chromosome 5"/>
</dbReference>
<dbReference type="Pfam" id="PF08389">
    <property type="entry name" value="Xpo1"/>
    <property type="match status" value="1"/>
</dbReference>
<evidence type="ECO:0000256" key="4">
    <source>
        <dbReference type="ARBA" id="ARBA00022448"/>
    </source>
</evidence>
<dbReference type="GO" id="GO:0005737">
    <property type="term" value="C:cytoplasm"/>
    <property type="evidence" value="ECO:0007669"/>
    <property type="project" value="UniProtKB-SubCell"/>
</dbReference>
<proteinExistence type="inferred from homology"/>
<evidence type="ECO:0000256" key="3">
    <source>
        <dbReference type="ARBA" id="ARBA00009466"/>
    </source>
</evidence>
<dbReference type="PROSITE" id="PS50166">
    <property type="entry name" value="IMPORTIN_B_NT"/>
    <property type="match status" value="1"/>
</dbReference>
<dbReference type="SMART" id="SM00913">
    <property type="entry name" value="IBN_N"/>
    <property type="match status" value="1"/>
</dbReference>
<dbReference type="GO" id="GO:0006611">
    <property type="term" value="P:protein export from nucleus"/>
    <property type="evidence" value="ECO:0007669"/>
    <property type="project" value="InterPro"/>
</dbReference>
<evidence type="ECO:0000313" key="9">
    <source>
        <dbReference type="EMBL" id="CAD7090182.1"/>
    </source>
</evidence>
<accession>A0A7R8YZP7</accession>